<reference evidence="3" key="1">
    <citation type="submission" date="2022-08" db="EMBL/GenBank/DDBJ databases">
        <authorList>
            <person name="Gutierrez-Valencia J."/>
        </authorList>
    </citation>
    <scope>NUCLEOTIDE SEQUENCE</scope>
</reference>
<dbReference type="InterPro" id="IPR053197">
    <property type="entry name" value="F-box_SCFL_complex_component"/>
</dbReference>
<keyword evidence="4" id="KW-1185">Reference proteome</keyword>
<organism evidence="3 4">
    <name type="scientific">Linum tenue</name>
    <dbReference type="NCBI Taxonomy" id="586396"/>
    <lineage>
        <taxon>Eukaryota</taxon>
        <taxon>Viridiplantae</taxon>
        <taxon>Streptophyta</taxon>
        <taxon>Embryophyta</taxon>
        <taxon>Tracheophyta</taxon>
        <taxon>Spermatophyta</taxon>
        <taxon>Magnoliopsida</taxon>
        <taxon>eudicotyledons</taxon>
        <taxon>Gunneridae</taxon>
        <taxon>Pentapetalae</taxon>
        <taxon>rosids</taxon>
        <taxon>fabids</taxon>
        <taxon>Malpighiales</taxon>
        <taxon>Linaceae</taxon>
        <taxon>Linum</taxon>
    </lineage>
</organism>
<proteinExistence type="predicted"/>
<dbReference type="PANTHER" id="PTHR34223">
    <property type="entry name" value="OS11G0201299 PROTEIN"/>
    <property type="match status" value="1"/>
</dbReference>
<dbReference type="PROSITE" id="PS50181">
    <property type="entry name" value="FBOX"/>
    <property type="match status" value="1"/>
</dbReference>
<sequence>MNNLGKGVKRSREEENDTSTTTDRLSHLPRFIIHHILSFLDAKSAVQTSVLSRVWRCAWKYVPVLSFHRDSFEKYSSFLKYVDRVLSLRFRLDVRTVSFIDGEKSPERTFFPFAKVIKYALSHEAQHLVIDLQNGEDIYETFRFCYLFGMNLNCNLKTLKLRRVSVDTRFDFSGFRMLNDLNLEQCLLCSLDDENVDPFAGFPCLKNLVLTQCLHTDFADGAGNRSFKISGLQLLSLKLDCLLSLKIEICAPKLEFFALVHDLEFLNFSNLSIPSLVHADIRVSDEEKTIGLDKERRMQHLIALLHGLNNATSLKLDNYTIQVLCNIDTEFLEQQTSPFTKLKSLKVGAVTVPSALLDYFLKGSSMATPNVEFPNLKQSIVLCCENAMTEFGEAGNRCGEEEATADRLSHLPDFIIDHILSFLDTKSAVQTSLLSPSWRSAWKNVPVLDLRRDSFQHYSSFRSFVETVLSLRHPLNARKISYTDDESAGARDRSLLIRLVQCALSDHTTQHLVINLADFMNSPILFSELFGSILDSDLKTLELKGVALDGGYESPCFRLLRSLDLQNSSLICTYKGDRDPFSKFPSLENLVLSSHGTSDLRISGQHLLSLKMLLMFPADLEIFAPKLRSFSLWNNWTLLRFSNISLPSLDHAHIQVHIRNLTIEDDRYRVRIRLERYLIFLFQGLRNAKSLKLHYWTIQALSELYEFLEQQPSPFTRLELLIVEADDIPSQLVDYFFKGTTAEPKIKFLPTLAALP</sequence>
<evidence type="ECO:0000259" key="2">
    <source>
        <dbReference type="PROSITE" id="PS50181"/>
    </source>
</evidence>
<dbReference type="InterPro" id="IPR001810">
    <property type="entry name" value="F-box_dom"/>
</dbReference>
<name>A0AAV0JVG3_9ROSI</name>
<feature type="region of interest" description="Disordered" evidence="1">
    <location>
        <begin position="1"/>
        <end position="22"/>
    </location>
</feature>
<dbReference type="AlphaFoldDB" id="A0AAV0JVG3"/>
<dbReference type="SMART" id="SM00256">
    <property type="entry name" value="FBOX"/>
    <property type="match status" value="2"/>
</dbReference>
<evidence type="ECO:0000313" key="3">
    <source>
        <dbReference type="EMBL" id="CAI0413395.1"/>
    </source>
</evidence>
<evidence type="ECO:0000313" key="4">
    <source>
        <dbReference type="Proteomes" id="UP001154282"/>
    </source>
</evidence>
<dbReference type="InterPro" id="IPR036047">
    <property type="entry name" value="F-box-like_dom_sf"/>
</dbReference>
<feature type="domain" description="F-box" evidence="2">
    <location>
        <begin position="405"/>
        <end position="458"/>
    </location>
</feature>
<dbReference type="PANTHER" id="PTHR34223:SF51">
    <property type="entry name" value="OS06G0556300 PROTEIN"/>
    <property type="match status" value="1"/>
</dbReference>
<accession>A0AAV0JVG3</accession>
<gene>
    <name evidence="3" type="ORF">LITE_LOCUS15922</name>
</gene>
<dbReference type="EMBL" id="CAMGYJ010000005">
    <property type="protein sequence ID" value="CAI0413395.1"/>
    <property type="molecule type" value="Genomic_DNA"/>
</dbReference>
<dbReference type="Pfam" id="PF00646">
    <property type="entry name" value="F-box"/>
    <property type="match status" value="2"/>
</dbReference>
<dbReference type="Gene3D" id="1.20.1280.50">
    <property type="match status" value="2"/>
</dbReference>
<dbReference type="CDD" id="cd22160">
    <property type="entry name" value="F-box_AtFBL13-like"/>
    <property type="match status" value="2"/>
</dbReference>
<dbReference type="SUPFAM" id="SSF81383">
    <property type="entry name" value="F-box domain"/>
    <property type="match status" value="2"/>
</dbReference>
<dbReference type="InterPro" id="IPR053781">
    <property type="entry name" value="F-box_AtFBL13-like"/>
</dbReference>
<protein>
    <recommendedName>
        <fullName evidence="2">F-box domain-containing protein</fullName>
    </recommendedName>
</protein>
<comment type="caution">
    <text evidence="3">The sequence shown here is derived from an EMBL/GenBank/DDBJ whole genome shotgun (WGS) entry which is preliminary data.</text>
</comment>
<evidence type="ECO:0000256" key="1">
    <source>
        <dbReference type="SAM" id="MobiDB-lite"/>
    </source>
</evidence>
<dbReference type="Proteomes" id="UP001154282">
    <property type="component" value="Unassembled WGS sequence"/>
</dbReference>